<reference evidence="7" key="1">
    <citation type="submission" date="2020-04" db="EMBL/GenBank/DDBJ databases">
        <title>Genome Assembly and Annotation of Botryosphaeria dothidea sdau 11-99, a Latent Pathogen of Apple Fruit Ring Rot in China.</title>
        <authorList>
            <person name="Yu C."/>
            <person name="Diao Y."/>
            <person name="Lu Q."/>
            <person name="Zhao J."/>
            <person name="Cui S."/>
            <person name="Peng C."/>
            <person name="He B."/>
            <person name="Liu H."/>
        </authorList>
    </citation>
    <scope>NUCLEOTIDE SEQUENCE [LARGE SCALE GENOMIC DNA]</scope>
    <source>
        <strain evidence="7">Sdau11-99</strain>
    </source>
</reference>
<proteinExistence type="predicted"/>
<keyword evidence="8" id="KW-1185">Reference proteome</keyword>
<keyword evidence="2 6" id="KW-0812">Transmembrane</keyword>
<feature type="transmembrane region" description="Helical" evidence="6">
    <location>
        <begin position="91"/>
        <end position="118"/>
    </location>
</feature>
<evidence type="ECO:0000256" key="1">
    <source>
        <dbReference type="ARBA" id="ARBA00004141"/>
    </source>
</evidence>
<dbReference type="PANTHER" id="PTHR23112:SF0">
    <property type="entry name" value="TRANSMEMBRANE PROTEIN 116"/>
    <property type="match status" value="1"/>
</dbReference>
<protein>
    <recommendedName>
        <fullName evidence="9">G-protein coupled receptors family 2 profile 2 domain-containing protein</fullName>
    </recommendedName>
</protein>
<evidence type="ECO:0000256" key="4">
    <source>
        <dbReference type="ARBA" id="ARBA00023136"/>
    </source>
</evidence>
<gene>
    <name evidence="7" type="ORF">GTA08_BOTSDO06387</name>
</gene>
<dbReference type="GO" id="GO:0007189">
    <property type="term" value="P:adenylate cyclase-activating G protein-coupled receptor signaling pathway"/>
    <property type="evidence" value="ECO:0007669"/>
    <property type="project" value="TreeGrafter"/>
</dbReference>
<feature type="region of interest" description="Disordered" evidence="5">
    <location>
        <begin position="340"/>
        <end position="370"/>
    </location>
</feature>
<feature type="transmembrane region" description="Helical" evidence="6">
    <location>
        <begin position="445"/>
        <end position="464"/>
    </location>
</feature>
<evidence type="ECO:0000256" key="2">
    <source>
        <dbReference type="ARBA" id="ARBA00022692"/>
    </source>
</evidence>
<comment type="caution">
    <text evidence="7">The sequence shown here is derived from an EMBL/GenBank/DDBJ whole genome shotgun (WGS) entry which is preliminary data.</text>
</comment>
<evidence type="ECO:0000313" key="8">
    <source>
        <dbReference type="Proteomes" id="UP000572817"/>
    </source>
</evidence>
<keyword evidence="3 6" id="KW-1133">Transmembrane helix</keyword>
<evidence type="ECO:0008006" key="9">
    <source>
        <dbReference type="Google" id="ProtNLM"/>
    </source>
</evidence>
<accession>A0A8H4N1J9</accession>
<name>A0A8H4N1J9_9PEZI</name>
<sequence length="531" mass="59303">MAEPGTKLSSIMRGMESKKHEYLIVARTSASISLLTTSSIILTYLISPRFRKPMNRLLFYASLGNIFQAIALFICTSGLPFPGKTMSLCRFQGFCIQMFTTSAVLWTLSMALNVYLIYFRKFDTAQLRRLEPWYIAINYGWPFGHTFILLMLDISPKQSGIFGPAVVRSSAISSGNSSNWAIVFIVTVIFAITGITMIQQNYAMRKIHRGPDGRVTLLESQEDHDRPYIPRNQIVRVTDIHLSSVVPDTNYSSSAATRNTFNTISSRGLPQDEHYELQSPQPGNQEGTAATTTDARQSGEKGSQKSRLKLPPKVRLPPGVHVRLEDYAARGRSPLQSFSSMLAQPRQSQTQTQTQSLGSINTAHGSAPATSSLRSAAWPCEESGKVDFVVHTGSAQQTTTTTTCTAGTTEKRGRHKWLRNLSRWRRRRAARRALRDPRASQAASAYAKVAFLMFLGLIIIWVPASANRIYSLVHGVPSPLFTVIHAAVGPLQGFLHWIIYVATSWPQVRSMSREARQSFRERLRRRQGTQT</sequence>
<evidence type="ECO:0000256" key="5">
    <source>
        <dbReference type="SAM" id="MobiDB-lite"/>
    </source>
</evidence>
<dbReference type="GO" id="GO:0005886">
    <property type="term" value="C:plasma membrane"/>
    <property type="evidence" value="ECO:0007669"/>
    <property type="project" value="TreeGrafter"/>
</dbReference>
<feature type="compositionally biased region" description="Polar residues" evidence="5">
    <location>
        <begin position="357"/>
        <end position="370"/>
    </location>
</feature>
<feature type="region of interest" description="Disordered" evidence="5">
    <location>
        <begin position="264"/>
        <end position="319"/>
    </location>
</feature>
<comment type="subcellular location">
    <subcellularLocation>
        <location evidence="1">Membrane</location>
        <topology evidence="1">Multi-pass membrane protein</topology>
    </subcellularLocation>
</comment>
<evidence type="ECO:0000256" key="6">
    <source>
        <dbReference type="SAM" id="Phobius"/>
    </source>
</evidence>
<evidence type="ECO:0000313" key="7">
    <source>
        <dbReference type="EMBL" id="KAF4305545.1"/>
    </source>
</evidence>
<feature type="transmembrane region" description="Helical" evidence="6">
    <location>
        <begin position="180"/>
        <end position="198"/>
    </location>
</feature>
<feature type="compositionally biased region" description="Low complexity" evidence="5">
    <location>
        <begin position="347"/>
        <end position="356"/>
    </location>
</feature>
<feature type="transmembrane region" description="Helical" evidence="6">
    <location>
        <begin position="130"/>
        <end position="152"/>
    </location>
</feature>
<feature type="transmembrane region" description="Helical" evidence="6">
    <location>
        <begin position="57"/>
        <end position="79"/>
    </location>
</feature>
<evidence type="ECO:0000256" key="3">
    <source>
        <dbReference type="ARBA" id="ARBA00022989"/>
    </source>
</evidence>
<organism evidence="7 8">
    <name type="scientific">Botryosphaeria dothidea</name>
    <dbReference type="NCBI Taxonomy" id="55169"/>
    <lineage>
        <taxon>Eukaryota</taxon>
        <taxon>Fungi</taxon>
        <taxon>Dikarya</taxon>
        <taxon>Ascomycota</taxon>
        <taxon>Pezizomycotina</taxon>
        <taxon>Dothideomycetes</taxon>
        <taxon>Dothideomycetes incertae sedis</taxon>
        <taxon>Botryosphaeriales</taxon>
        <taxon>Botryosphaeriaceae</taxon>
        <taxon>Botryosphaeria</taxon>
    </lineage>
</organism>
<dbReference type="PANTHER" id="PTHR23112">
    <property type="entry name" value="G PROTEIN-COUPLED RECEPTOR 157-RELATED"/>
    <property type="match status" value="1"/>
</dbReference>
<dbReference type="Proteomes" id="UP000572817">
    <property type="component" value="Unassembled WGS sequence"/>
</dbReference>
<dbReference type="EMBL" id="WWBZ02000040">
    <property type="protein sequence ID" value="KAF4305545.1"/>
    <property type="molecule type" value="Genomic_DNA"/>
</dbReference>
<dbReference type="AlphaFoldDB" id="A0A8H4N1J9"/>
<dbReference type="OrthoDB" id="18453at2759"/>
<dbReference type="SUPFAM" id="SSF81321">
    <property type="entry name" value="Family A G protein-coupled receptor-like"/>
    <property type="match status" value="1"/>
</dbReference>
<dbReference type="Gene3D" id="1.20.1070.10">
    <property type="entry name" value="Rhodopsin 7-helix transmembrane proteins"/>
    <property type="match status" value="1"/>
</dbReference>
<keyword evidence="4 6" id="KW-0472">Membrane</keyword>
<feature type="transmembrane region" description="Helical" evidence="6">
    <location>
        <begin position="22"/>
        <end position="45"/>
    </location>
</feature>
<feature type="compositionally biased region" description="Polar residues" evidence="5">
    <location>
        <begin position="278"/>
        <end position="296"/>
    </location>
</feature>
<feature type="transmembrane region" description="Helical" evidence="6">
    <location>
        <begin position="484"/>
        <end position="503"/>
    </location>
</feature>
<dbReference type="GO" id="GO:0004930">
    <property type="term" value="F:G protein-coupled receptor activity"/>
    <property type="evidence" value="ECO:0007669"/>
    <property type="project" value="TreeGrafter"/>
</dbReference>